<feature type="transmembrane region" description="Helical" evidence="1">
    <location>
        <begin position="217"/>
        <end position="236"/>
    </location>
</feature>
<keyword evidence="1" id="KW-0812">Transmembrane</keyword>
<evidence type="ECO:0000313" key="3">
    <source>
        <dbReference type="EMBL" id="GHO60222.1"/>
    </source>
</evidence>
<sequence length="253" mass="28512">MEQSASHSGEETKRRLVSGPTLVLWLVGLILLAILGFLVSIHPTFWPLEKDVADFIQGPHAIPCHFSPNARTWIDTASDYVNTFNDPIPSVIIPGILGIVFLLFRGWIETLVMWITVATASVVWGGLTILVGRPRATPADGICMHRLIQAYSFPSGHVMHDVVLWGFVFYLTLTRPARTSALRWLLPVLQILMAIYVLIVGYARIEAGEHHFFDVLGGYLAGLLWLGIGITVYQWLKYRWEQRQARRHTPSFP</sequence>
<dbReference type="RefSeq" id="WP_201376383.1">
    <property type="nucleotide sequence ID" value="NZ_BNJG01000004.1"/>
</dbReference>
<feature type="transmembrane region" description="Helical" evidence="1">
    <location>
        <begin position="111"/>
        <end position="131"/>
    </location>
</feature>
<dbReference type="SMART" id="SM00014">
    <property type="entry name" value="acidPPc"/>
    <property type="match status" value="1"/>
</dbReference>
<dbReference type="PANTHER" id="PTHR14969">
    <property type="entry name" value="SPHINGOSINE-1-PHOSPHATE PHOSPHOHYDROLASE"/>
    <property type="match status" value="1"/>
</dbReference>
<dbReference type="Gene3D" id="1.20.144.10">
    <property type="entry name" value="Phosphatidic acid phosphatase type 2/haloperoxidase"/>
    <property type="match status" value="1"/>
</dbReference>
<evidence type="ECO:0000313" key="4">
    <source>
        <dbReference type="Proteomes" id="UP000654345"/>
    </source>
</evidence>
<protein>
    <submittedName>
        <fullName evidence="3">Phosphatase PAP2 family protein</fullName>
    </submittedName>
</protein>
<feature type="transmembrane region" description="Helical" evidence="1">
    <location>
        <begin position="184"/>
        <end position="205"/>
    </location>
</feature>
<dbReference type="InterPro" id="IPR000326">
    <property type="entry name" value="PAP2/HPO"/>
</dbReference>
<keyword evidence="1" id="KW-1133">Transmembrane helix</keyword>
<dbReference type="EMBL" id="BNJG01000004">
    <property type="protein sequence ID" value="GHO60222.1"/>
    <property type="molecule type" value="Genomic_DNA"/>
</dbReference>
<dbReference type="PANTHER" id="PTHR14969:SF13">
    <property type="entry name" value="AT30094P"/>
    <property type="match status" value="1"/>
</dbReference>
<proteinExistence type="predicted"/>
<feature type="domain" description="Phosphatidic acid phosphatase type 2/haloperoxidase" evidence="2">
    <location>
        <begin position="110"/>
        <end position="230"/>
    </location>
</feature>
<keyword evidence="1" id="KW-0472">Membrane</keyword>
<gene>
    <name evidence="3" type="ORF">KSB_86970</name>
</gene>
<name>A0ABQ3V6L1_9CHLR</name>
<feature type="transmembrane region" description="Helical" evidence="1">
    <location>
        <begin position="151"/>
        <end position="172"/>
    </location>
</feature>
<evidence type="ECO:0000256" key="1">
    <source>
        <dbReference type="SAM" id="Phobius"/>
    </source>
</evidence>
<dbReference type="CDD" id="cd03392">
    <property type="entry name" value="PAP2_like_2"/>
    <property type="match status" value="1"/>
</dbReference>
<dbReference type="InterPro" id="IPR036938">
    <property type="entry name" value="PAP2/HPO_sf"/>
</dbReference>
<organism evidence="3 4">
    <name type="scientific">Ktedonobacter robiniae</name>
    <dbReference type="NCBI Taxonomy" id="2778365"/>
    <lineage>
        <taxon>Bacteria</taxon>
        <taxon>Bacillati</taxon>
        <taxon>Chloroflexota</taxon>
        <taxon>Ktedonobacteria</taxon>
        <taxon>Ktedonobacterales</taxon>
        <taxon>Ktedonobacteraceae</taxon>
        <taxon>Ktedonobacter</taxon>
    </lineage>
</organism>
<dbReference type="Pfam" id="PF01569">
    <property type="entry name" value="PAP2"/>
    <property type="match status" value="1"/>
</dbReference>
<reference evidence="3 4" key="1">
    <citation type="journal article" date="2021" name="Int. J. Syst. Evol. Microbiol.">
        <title>Reticulibacter mediterranei gen. nov., sp. nov., within the new family Reticulibacteraceae fam. nov., and Ktedonospora formicarum gen. nov., sp. nov., Ktedonobacter robiniae sp. nov., Dictyobacter formicarum sp. nov. and Dictyobacter arantiisoli sp. nov., belonging to the class Ktedonobacteria.</title>
        <authorList>
            <person name="Yabe S."/>
            <person name="Zheng Y."/>
            <person name="Wang C.M."/>
            <person name="Sakai Y."/>
            <person name="Abe K."/>
            <person name="Yokota A."/>
            <person name="Donadio S."/>
            <person name="Cavaletti L."/>
            <person name="Monciardini P."/>
        </authorList>
    </citation>
    <scope>NUCLEOTIDE SEQUENCE [LARGE SCALE GENOMIC DNA]</scope>
    <source>
        <strain evidence="3 4">SOSP1-30</strain>
    </source>
</reference>
<dbReference type="SUPFAM" id="SSF48317">
    <property type="entry name" value="Acid phosphatase/Vanadium-dependent haloperoxidase"/>
    <property type="match status" value="1"/>
</dbReference>
<evidence type="ECO:0000259" key="2">
    <source>
        <dbReference type="SMART" id="SM00014"/>
    </source>
</evidence>
<comment type="caution">
    <text evidence="3">The sequence shown here is derived from an EMBL/GenBank/DDBJ whole genome shotgun (WGS) entry which is preliminary data.</text>
</comment>
<accession>A0ABQ3V6L1</accession>
<feature type="transmembrane region" description="Helical" evidence="1">
    <location>
        <begin position="21"/>
        <end position="41"/>
    </location>
</feature>
<keyword evidence="4" id="KW-1185">Reference proteome</keyword>
<feature type="transmembrane region" description="Helical" evidence="1">
    <location>
        <begin position="87"/>
        <end position="104"/>
    </location>
</feature>
<dbReference type="Proteomes" id="UP000654345">
    <property type="component" value="Unassembled WGS sequence"/>
</dbReference>